<sequence>MMTYKDVMELEGYLFLEEIKEPSVNDVTVVVRRAVVQSQSEDVTIDDVMVSDVFPIEVDVGLPAIEIQFASYVFYAVNNESFYAAMEGEEHKGKAVRIVEKSTLLPFVLERSIAQEVYADKEMAHYQMACLDHIIDIISFDVPVIVEKSNL</sequence>
<name>A0ABW4YF40_9BACL</name>
<accession>A0ABW4YF40</accession>
<comment type="caution">
    <text evidence="1">The sequence shown here is derived from an EMBL/GenBank/DDBJ whole genome shotgun (WGS) entry which is preliminary data.</text>
</comment>
<protein>
    <recommendedName>
        <fullName evidence="3">DUF3794 domain-containing protein</fullName>
    </recommendedName>
</protein>
<evidence type="ECO:0000313" key="1">
    <source>
        <dbReference type="EMBL" id="MFD2114346.1"/>
    </source>
</evidence>
<dbReference type="Proteomes" id="UP001597362">
    <property type="component" value="Unassembled WGS sequence"/>
</dbReference>
<keyword evidence="2" id="KW-1185">Reference proteome</keyword>
<evidence type="ECO:0000313" key="2">
    <source>
        <dbReference type="Proteomes" id="UP001597362"/>
    </source>
</evidence>
<reference evidence="2" key="1">
    <citation type="journal article" date="2019" name="Int. J. Syst. Evol. Microbiol.">
        <title>The Global Catalogue of Microorganisms (GCM) 10K type strain sequencing project: providing services to taxonomists for standard genome sequencing and annotation.</title>
        <authorList>
            <consortium name="The Broad Institute Genomics Platform"/>
            <consortium name="The Broad Institute Genome Sequencing Center for Infectious Disease"/>
            <person name="Wu L."/>
            <person name="Ma J."/>
        </authorList>
    </citation>
    <scope>NUCLEOTIDE SEQUENCE [LARGE SCALE GENOMIC DNA]</scope>
    <source>
        <strain evidence="2">GH52</strain>
    </source>
</reference>
<dbReference type="EMBL" id="JBHUHO010000003">
    <property type="protein sequence ID" value="MFD2114346.1"/>
    <property type="molecule type" value="Genomic_DNA"/>
</dbReference>
<organism evidence="1 2">
    <name type="scientific">Paenibacillus yanchengensis</name>
    <dbReference type="NCBI Taxonomy" id="2035833"/>
    <lineage>
        <taxon>Bacteria</taxon>
        <taxon>Bacillati</taxon>
        <taxon>Bacillota</taxon>
        <taxon>Bacilli</taxon>
        <taxon>Bacillales</taxon>
        <taxon>Paenibacillaceae</taxon>
        <taxon>Paenibacillus</taxon>
    </lineage>
</organism>
<evidence type="ECO:0008006" key="3">
    <source>
        <dbReference type="Google" id="ProtNLM"/>
    </source>
</evidence>
<proteinExistence type="predicted"/>
<gene>
    <name evidence="1" type="ORF">ACFSJH_01085</name>
</gene>
<dbReference type="RefSeq" id="WP_377769317.1">
    <property type="nucleotide sequence ID" value="NZ_JBHUHO010000003.1"/>
</dbReference>